<dbReference type="SUPFAM" id="SSF109854">
    <property type="entry name" value="DinB/YfiT-like putative metalloenzymes"/>
    <property type="match status" value="1"/>
</dbReference>
<keyword evidence="5" id="KW-1185">Reference proteome</keyword>
<dbReference type="InterPro" id="IPR007837">
    <property type="entry name" value="DinB"/>
</dbReference>
<accession>A0A4R1BKJ1</accession>
<dbReference type="Proteomes" id="UP000295334">
    <property type="component" value="Unassembled WGS sequence"/>
</dbReference>
<dbReference type="InterPro" id="IPR034660">
    <property type="entry name" value="DinB/YfiT-like"/>
</dbReference>
<dbReference type="AlphaFoldDB" id="A0A4R1BKJ1"/>
<organism evidence="4 5">
    <name type="scientific">Flaviaesturariibacter flavus</name>
    <dbReference type="NCBI Taxonomy" id="2502780"/>
    <lineage>
        <taxon>Bacteria</taxon>
        <taxon>Pseudomonadati</taxon>
        <taxon>Bacteroidota</taxon>
        <taxon>Chitinophagia</taxon>
        <taxon>Chitinophagales</taxon>
        <taxon>Chitinophagaceae</taxon>
        <taxon>Flaviaestuariibacter</taxon>
    </lineage>
</organism>
<dbReference type="Gene3D" id="1.20.120.450">
    <property type="entry name" value="dinb family like domain"/>
    <property type="match status" value="1"/>
</dbReference>
<dbReference type="OrthoDB" id="9811413at2"/>
<dbReference type="PANTHER" id="PTHR37302">
    <property type="entry name" value="SLR1116 PROTEIN"/>
    <property type="match status" value="1"/>
</dbReference>
<dbReference type="EMBL" id="SJZI01000008">
    <property type="protein sequence ID" value="TCJ17854.1"/>
    <property type="molecule type" value="Genomic_DNA"/>
</dbReference>
<comment type="similarity">
    <text evidence="1">Belongs to the DinB family.</text>
</comment>
<dbReference type="Pfam" id="PF05163">
    <property type="entry name" value="DinB"/>
    <property type="match status" value="1"/>
</dbReference>
<sequence length="163" mass="19040">MKELLLSYAAYNAWADEQLLQTIATLTPEQQEQELVSSFPTIRRTVLHLCDAAGIWWQRIQLQEKIVRPSDNFAGDFTALAALLRRLDAQWLDYVQRAPQHLFTHEFIYRDGKGVQHKSPTWEVLHHIFNHGTYHRGQLVTMLRQVGCTQVPGLDFVLWSWKK</sequence>
<proteinExistence type="inferred from homology"/>
<evidence type="ECO:0000256" key="2">
    <source>
        <dbReference type="ARBA" id="ARBA00022723"/>
    </source>
</evidence>
<name>A0A4R1BKJ1_9BACT</name>
<evidence type="ECO:0008006" key="6">
    <source>
        <dbReference type="Google" id="ProtNLM"/>
    </source>
</evidence>
<evidence type="ECO:0000256" key="1">
    <source>
        <dbReference type="ARBA" id="ARBA00008635"/>
    </source>
</evidence>
<evidence type="ECO:0000313" key="4">
    <source>
        <dbReference type="EMBL" id="TCJ17854.1"/>
    </source>
</evidence>
<feature type="binding site" evidence="3">
    <location>
        <position position="48"/>
    </location>
    <ligand>
        <name>a divalent metal cation</name>
        <dbReference type="ChEBI" id="CHEBI:60240"/>
    </ligand>
</feature>
<feature type="binding site" evidence="3">
    <location>
        <position position="135"/>
    </location>
    <ligand>
        <name>a divalent metal cation</name>
        <dbReference type="ChEBI" id="CHEBI:60240"/>
    </ligand>
</feature>
<comment type="caution">
    <text evidence="4">The sequence shown here is derived from an EMBL/GenBank/DDBJ whole genome shotgun (WGS) entry which is preliminary data.</text>
</comment>
<gene>
    <name evidence="4" type="ORF">EPD60_06625</name>
</gene>
<dbReference type="PANTHER" id="PTHR37302:SF3">
    <property type="entry name" value="DAMAGE-INDUCIBLE PROTEIN DINB"/>
    <property type="match status" value="1"/>
</dbReference>
<protein>
    <recommendedName>
        <fullName evidence="6">Damage-inducible protein DinB</fullName>
    </recommendedName>
</protein>
<feature type="binding site" evidence="3">
    <location>
        <position position="131"/>
    </location>
    <ligand>
        <name>a divalent metal cation</name>
        <dbReference type="ChEBI" id="CHEBI:60240"/>
    </ligand>
</feature>
<dbReference type="GO" id="GO:0046872">
    <property type="term" value="F:metal ion binding"/>
    <property type="evidence" value="ECO:0007669"/>
    <property type="project" value="UniProtKB-KW"/>
</dbReference>
<reference evidence="4 5" key="1">
    <citation type="submission" date="2019-03" db="EMBL/GenBank/DDBJ databases">
        <authorList>
            <person name="Kim M.K.M."/>
        </authorList>
    </citation>
    <scope>NUCLEOTIDE SEQUENCE [LARGE SCALE GENOMIC DNA]</scope>
    <source>
        <strain evidence="4 5">17J68-12</strain>
    </source>
</reference>
<evidence type="ECO:0000313" key="5">
    <source>
        <dbReference type="Proteomes" id="UP000295334"/>
    </source>
</evidence>
<keyword evidence="2 3" id="KW-0479">Metal-binding</keyword>
<evidence type="ECO:0000256" key="3">
    <source>
        <dbReference type="PIRSR" id="PIRSR607837-1"/>
    </source>
</evidence>
<dbReference type="RefSeq" id="WP_131448077.1">
    <property type="nucleotide sequence ID" value="NZ_SJZI01000008.1"/>
</dbReference>